<dbReference type="SMART" id="SM00385">
    <property type="entry name" value="CYCLIN"/>
    <property type="match status" value="2"/>
</dbReference>
<protein>
    <recommendedName>
        <fullName evidence="3">Cyclin-like domain-containing protein</fullName>
    </recommendedName>
</protein>
<dbReference type="InterPro" id="IPR043198">
    <property type="entry name" value="Cyclin/Ssn8"/>
</dbReference>
<dbReference type="PANTHER" id="PTHR10026">
    <property type="entry name" value="CYCLIN"/>
    <property type="match status" value="1"/>
</dbReference>
<feature type="compositionally biased region" description="Basic residues" evidence="2">
    <location>
        <begin position="307"/>
        <end position="316"/>
    </location>
</feature>
<dbReference type="OrthoDB" id="10264655at2759"/>
<dbReference type="Proteomes" id="UP000319731">
    <property type="component" value="Unassembled WGS sequence"/>
</dbReference>
<accession>A0A507C464</accession>
<feature type="compositionally biased region" description="Polar residues" evidence="2">
    <location>
        <begin position="272"/>
        <end position="283"/>
    </location>
</feature>
<evidence type="ECO:0000256" key="2">
    <source>
        <dbReference type="SAM" id="MobiDB-lite"/>
    </source>
</evidence>
<feature type="domain" description="Cyclin-like" evidence="3">
    <location>
        <begin position="44"/>
        <end position="138"/>
    </location>
</feature>
<dbReference type="InterPro" id="IPR006671">
    <property type="entry name" value="Cyclin_N"/>
</dbReference>
<comment type="similarity">
    <text evidence="1">Belongs to the cyclin family.</text>
</comment>
<reference evidence="4 5" key="1">
    <citation type="journal article" date="2019" name="Sci. Rep.">
        <title>Comparative genomics of chytrid fungi reveal insights into the obligate biotrophic and pathogenic lifestyle of Synchytrium endobioticum.</title>
        <authorList>
            <person name="van de Vossenberg B.T.L.H."/>
            <person name="Warris S."/>
            <person name="Nguyen H.D.T."/>
            <person name="van Gent-Pelzer M.P.E."/>
            <person name="Joly D.L."/>
            <person name="van de Geest H.C."/>
            <person name="Bonants P.J.M."/>
            <person name="Smith D.S."/>
            <person name="Levesque C.A."/>
            <person name="van der Lee T.A.J."/>
        </authorList>
    </citation>
    <scope>NUCLEOTIDE SEQUENCE [LARGE SCALE GENOMIC DNA]</scope>
    <source>
        <strain evidence="4 5">JEL517</strain>
    </source>
</reference>
<evidence type="ECO:0000259" key="3">
    <source>
        <dbReference type="SMART" id="SM00385"/>
    </source>
</evidence>
<dbReference type="GO" id="GO:0016538">
    <property type="term" value="F:cyclin-dependent protein serine/threonine kinase regulator activity"/>
    <property type="evidence" value="ECO:0007669"/>
    <property type="project" value="InterPro"/>
</dbReference>
<dbReference type="Gene3D" id="1.10.472.10">
    <property type="entry name" value="Cyclin-like"/>
    <property type="match status" value="2"/>
</dbReference>
<comment type="caution">
    <text evidence="4">The sequence shown here is derived from an EMBL/GenBank/DDBJ whole genome shotgun (WGS) entry which is preliminary data.</text>
</comment>
<dbReference type="GO" id="GO:0006357">
    <property type="term" value="P:regulation of transcription by RNA polymerase II"/>
    <property type="evidence" value="ECO:0007669"/>
    <property type="project" value="InterPro"/>
</dbReference>
<feature type="compositionally biased region" description="Basic and acidic residues" evidence="2">
    <location>
        <begin position="317"/>
        <end position="352"/>
    </location>
</feature>
<name>A0A507C464_9FUNG</name>
<dbReference type="CDD" id="cd20533">
    <property type="entry name" value="CYCLIN_CCNL_rpt2"/>
    <property type="match status" value="1"/>
</dbReference>
<feature type="domain" description="Cyclin-like" evidence="3">
    <location>
        <begin position="162"/>
        <end position="246"/>
    </location>
</feature>
<dbReference type="CDD" id="cd20532">
    <property type="entry name" value="CYCLIN_CCNL_rpt1"/>
    <property type="match status" value="1"/>
</dbReference>
<dbReference type="STRING" id="1806994.A0A507C464"/>
<keyword evidence="1" id="KW-0195">Cyclin</keyword>
<dbReference type="AlphaFoldDB" id="A0A507C464"/>
<feature type="compositionally biased region" description="Basic and acidic residues" evidence="2">
    <location>
        <begin position="286"/>
        <end position="306"/>
    </location>
</feature>
<gene>
    <name evidence="4" type="ORF">SmJEL517_g02009</name>
</gene>
<proteinExistence type="inferred from homology"/>
<dbReference type="FunFam" id="1.10.472.10:FF:000031">
    <property type="entry name" value="cyclin-L1-1-like isoform X1"/>
    <property type="match status" value="1"/>
</dbReference>
<keyword evidence="5" id="KW-1185">Reference proteome</keyword>
<sequence>MTDVSVVLSLQNTVASYEQLQETPSQRDGISKDFEMDLRAFGCELIESAGILLKLPQVAISTAETLFHRFYYTSSLKKFGIRDMAMASIFLASKVEECPRRLNQIILAFHYSVSKAQGVVNYKTPENMFASVSLDMKEGMIMGEINILAKLGFNVRVEHPYGYMINYLQSLGLADDEEFSQMAWNYLNDSYRTNVSVCYQPWTIACAVIYLVARKRAVPLPRHPPWYTLFDADIEDMDNIAGHIMCLYQRPTVKNLPVTVSELNAYLDKLTSPKTSNGASVQPPQEARERDSPRQRPRSRSRERDSRSRRKSPPRKRSPDQSRRSDDRRDYNRDSDRRDYRRRDDYDRDYNRRSRSPRG</sequence>
<feature type="region of interest" description="Disordered" evidence="2">
    <location>
        <begin position="270"/>
        <end position="359"/>
    </location>
</feature>
<dbReference type="Pfam" id="PF00134">
    <property type="entry name" value="Cyclin_N"/>
    <property type="match status" value="1"/>
</dbReference>
<dbReference type="RefSeq" id="XP_031026189.1">
    <property type="nucleotide sequence ID" value="XM_031167937.1"/>
</dbReference>
<dbReference type="InterPro" id="IPR013763">
    <property type="entry name" value="Cyclin-like_dom"/>
</dbReference>
<dbReference type="SUPFAM" id="SSF47954">
    <property type="entry name" value="Cyclin-like"/>
    <property type="match status" value="2"/>
</dbReference>
<evidence type="ECO:0000313" key="4">
    <source>
        <dbReference type="EMBL" id="TPX35757.1"/>
    </source>
</evidence>
<dbReference type="InterPro" id="IPR036915">
    <property type="entry name" value="Cyclin-like_sf"/>
</dbReference>
<evidence type="ECO:0000313" key="5">
    <source>
        <dbReference type="Proteomes" id="UP000319731"/>
    </source>
</evidence>
<dbReference type="GeneID" id="42003234"/>
<dbReference type="EMBL" id="QEAO01000007">
    <property type="protein sequence ID" value="TPX35757.1"/>
    <property type="molecule type" value="Genomic_DNA"/>
</dbReference>
<evidence type="ECO:0000256" key="1">
    <source>
        <dbReference type="RuleBase" id="RU000383"/>
    </source>
</evidence>
<organism evidence="4 5">
    <name type="scientific">Synchytrium microbalum</name>
    <dbReference type="NCBI Taxonomy" id="1806994"/>
    <lineage>
        <taxon>Eukaryota</taxon>
        <taxon>Fungi</taxon>
        <taxon>Fungi incertae sedis</taxon>
        <taxon>Chytridiomycota</taxon>
        <taxon>Chytridiomycota incertae sedis</taxon>
        <taxon>Chytridiomycetes</taxon>
        <taxon>Synchytriales</taxon>
        <taxon>Synchytriaceae</taxon>
        <taxon>Synchytrium</taxon>
    </lineage>
</organism>